<name>A0A2T4DTV9_9BACT</name>
<sequence>MIIINVYFYSGQLDIHNHYLITPNPKEMTTKINLIIILSFLCINLNAQTVKVMSYNVQQPNGTNWEGRKGSVASIINSNQPDVIGSQEALASMAGYIKGNEYTVYGRGRDCDEGGEGSFIFYKSAKYDIDYSNSGSFWFKDNSSECGRGWDPDYNRICTYVRLIEKSSGNGFYVFNSHFATSNRVEARSKSAKLLVNRVNERTIKDPVILTGDFNSIESDPITSFFKTGSDNPVKLRDTYRDVHPSSGGNTFGSVKYDYIYVPASSTIQTLASEVIESPVGSDHYPIWAELDLNAGDNPSTWRITIQGSNGKYLSSEDGLSAMMCDRDEADDWEQFDVIDNPDGTFSLRGSNGKYVSSENGNSPMMCDRNTIDDWEKFNWVELGGNAFAIKGSNGNYVSSENGLSGVMCNRPDIGEWETFYWTTVASGASTSRVQEVVSEEGVINGEIALFPNPANTYFKISGLGGTCVRADIYDLYGELVNKSCVSAGEKIEISSLTEGTYFVKLSTENGATQTFRLIKK</sequence>
<evidence type="ECO:0000259" key="2">
    <source>
        <dbReference type="Pfam" id="PF18962"/>
    </source>
</evidence>
<comment type="caution">
    <text evidence="3">The sequence shown here is derived from an EMBL/GenBank/DDBJ whole genome shotgun (WGS) entry which is preliminary data.</text>
</comment>
<dbReference type="SUPFAM" id="SSF56219">
    <property type="entry name" value="DNase I-like"/>
    <property type="match status" value="1"/>
</dbReference>
<dbReference type="NCBIfam" id="TIGR04183">
    <property type="entry name" value="Por_Secre_tail"/>
    <property type="match status" value="1"/>
</dbReference>
<reference evidence="3 4" key="1">
    <citation type="submission" date="2018-03" db="EMBL/GenBank/DDBJ databases">
        <title>Cross-interface Injection: A General Nanoliter Liquid Handling Method Applied to Single Cells Genome Amplification Automated Nanoliter Liquid Handling Applied to Single Cell Multiple Displacement Amplification.</title>
        <authorList>
            <person name="Yun J."/>
            <person name="Xu P."/>
            <person name="Xu J."/>
            <person name="Dai X."/>
            <person name="Wang Y."/>
            <person name="Zheng X."/>
            <person name="Cao C."/>
            <person name="Yi Q."/>
            <person name="Zhu Y."/>
            <person name="Wang L."/>
            <person name="Dong Z."/>
            <person name="Huang Y."/>
            <person name="Huang L."/>
            <person name="Du W."/>
        </authorList>
    </citation>
    <scope>NUCLEOTIDE SEQUENCE [LARGE SCALE GENOMIC DNA]</scope>
    <source>
        <strain evidence="3 4">Z-D1-2</strain>
    </source>
</reference>
<organism evidence="3 4">
    <name type="scientific">Marivirga lumbricoides</name>
    <dbReference type="NCBI Taxonomy" id="1046115"/>
    <lineage>
        <taxon>Bacteria</taxon>
        <taxon>Pseudomonadati</taxon>
        <taxon>Bacteroidota</taxon>
        <taxon>Cytophagia</taxon>
        <taxon>Cytophagales</taxon>
        <taxon>Marivirgaceae</taxon>
        <taxon>Marivirga</taxon>
    </lineage>
</organism>
<evidence type="ECO:0008006" key="5">
    <source>
        <dbReference type="Google" id="ProtNLM"/>
    </source>
</evidence>
<dbReference type="InterPro" id="IPR008999">
    <property type="entry name" value="Actin-crosslinking"/>
</dbReference>
<feature type="domain" description="Endonuclease/exonuclease/phosphatase" evidence="1">
    <location>
        <begin position="53"/>
        <end position="284"/>
    </location>
</feature>
<evidence type="ECO:0000313" key="3">
    <source>
        <dbReference type="EMBL" id="PTB97274.1"/>
    </source>
</evidence>
<dbReference type="SUPFAM" id="SSF50405">
    <property type="entry name" value="Actin-crosslinking proteins"/>
    <property type="match status" value="1"/>
</dbReference>
<dbReference type="EMBL" id="PYVU01000019">
    <property type="protein sequence ID" value="PTB97274.1"/>
    <property type="molecule type" value="Genomic_DNA"/>
</dbReference>
<dbReference type="Pfam" id="PF03372">
    <property type="entry name" value="Exo_endo_phos"/>
    <property type="match status" value="1"/>
</dbReference>
<dbReference type="Pfam" id="PF18962">
    <property type="entry name" value="Por_Secre_tail"/>
    <property type="match status" value="1"/>
</dbReference>
<evidence type="ECO:0000259" key="1">
    <source>
        <dbReference type="Pfam" id="PF03372"/>
    </source>
</evidence>
<dbReference type="InterPro" id="IPR005135">
    <property type="entry name" value="Endo/exonuclease/phosphatase"/>
</dbReference>
<dbReference type="Gene3D" id="3.60.10.10">
    <property type="entry name" value="Endonuclease/exonuclease/phosphatase"/>
    <property type="match status" value="1"/>
</dbReference>
<proteinExistence type="predicted"/>
<accession>A0A2T4DTV9</accession>
<dbReference type="InterPro" id="IPR036691">
    <property type="entry name" value="Endo/exonu/phosph_ase_sf"/>
</dbReference>
<protein>
    <recommendedName>
        <fullName evidence="5">Endonuclease/exonuclease/phosphatase domain-containing protein</fullName>
    </recommendedName>
</protein>
<dbReference type="PANTHER" id="PTHR12121">
    <property type="entry name" value="CARBON CATABOLITE REPRESSOR PROTEIN 4"/>
    <property type="match status" value="1"/>
</dbReference>
<dbReference type="Gene3D" id="2.80.10.50">
    <property type="match status" value="1"/>
</dbReference>
<dbReference type="AlphaFoldDB" id="A0A2T4DTV9"/>
<feature type="domain" description="Secretion system C-terminal sorting" evidence="2">
    <location>
        <begin position="450"/>
        <end position="514"/>
    </location>
</feature>
<dbReference type="CDD" id="cd23342">
    <property type="entry name" value="beta-trefoil_FSCN_ZgPorA-like"/>
    <property type="match status" value="1"/>
</dbReference>
<dbReference type="InterPro" id="IPR050410">
    <property type="entry name" value="CCR4/nocturin_mRNA_transcr"/>
</dbReference>
<dbReference type="InterPro" id="IPR026444">
    <property type="entry name" value="Secre_tail"/>
</dbReference>
<dbReference type="PANTHER" id="PTHR12121:SF36">
    <property type="entry name" value="ENDONUCLEASE_EXONUCLEASE_PHOSPHATASE DOMAIN-CONTAINING PROTEIN"/>
    <property type="match status" value="1"/>
</dbReference>
<dbReference type="GO" id="GO:0000175">
    <property type="term" value="F:3'-5'-RNA exonuclease activity"/>
    <property type="evidence" value="ECO:0007669"/>
    <property type="project" value="TreeGrafter"/>
</dbReference>
<evidence type="ECO:0000313" key="4">
    <source>
        <dbReference type="Proteomes" id="UP000240608"/>
    </source>
</evidence>
<gene>
    <name evidence="3" type="ORF">C9994_03605</name>
</gene>
<dbReference type="Proteomes" id="UP000240608">
    <property type="component" value="Unassembled WGS sequence"/>
</dbReference>